<dbReference type="PANTHER" id="PTHR32463:SF0">
    <property type="entry name" value="L-FUCOSE KINASE"/>
    <property type="match status" value="1"/>
</dbReference>
<keyword evidence="1 8" id="KW-0808">Transferase</keyword>
<dbReference type="Gene3D" id="3.30.230.120">
    <property type="match status" value="1"/>
</dbReference>
<name>A0A075FG73_9EURY</name>
<gene>
    <name evidence="8" type="primary">hddA</name>
</gene>
<protein>
    <submittedName>
        <fullName evidence="8">Putative D-glycero-D-manno-heptose 7-phosphate kinase (HddA)</fullName>
        <ecNumber evidence="8">2.7.1.168</ecNumber>
    </submittedName>
</protein>
<dbReference type="SUPFAM" id="SSF55060">
    <property type="entry name" value="GHMP Kinase, C-terminal domain"/>
    <property type="match status" value="1"/>
</dbReference>
<dbReference type="SUPFAM" id="SSF54211">
    <property type="entry name" value="Ribosomal protein S5 domain 2-like"/>
    <property type="match status" value="1"/>
</dbReference>
<sequence>MWGNYPARLMIISRTPVRVSFCGGGTDIDSFSMSESEGGRVVSLALDRHIHVTVNRRFDEKVRLSYSKMELVDDFEQLEHELAREAMRMTGVTSGVEITTIADIPSRGTGLGSSSAVTVGLLNALHAYAGREVTAEQLASEACEIEIDILGQPIGRQDQYAAAYGGINSMRFGKGGVSVDRMDASDGAIGRISEEFTLVFTGMSRSASEVLREAPEDESDKLARLRTIRAHADQAHDLMVEGDISGLGSLIGEAWDAKRGISASITGDELDGLHQRIMDMGATGAKLLGAGGGGFFLVHGSSGLREQLVSFGEPHRLIPLDVDWTGSKIIHNG</sequence>
<dbReference type="EC" id="2.7.1.168" evidence="8"/>
<dbReference type="InterPro" id="IPR036554">
    <property type="entry name" value="GHMP_kinase_C_sf"/>
</dbReference>
<feature type="domain" description="GHMP kinase C-terminal" evidence="7">
    <location>
        <begin position="237"/>
        <end position="297"/>
    </location>
</feature>
<evidence type="ECO:0000256" key="4">
    <source>
        <dbReference type="ARBA" id="ARBA00022840"/>
    </source>
</evidence>
<dbReference type="GO" id="GO:0042352">
    <property type="term" value="P:GDP-L-fucose salvage"/>
    <property type="evidence" value="ECO:0007669"/>
    <property type="project" value="TreeGrafter"/>
</dbReference>
<dbReference type="InterPro" id="IPR001174">
    <property type="entry name" value="HddA/FKP"/>
</dbReference>
<organism evidence="8">
    <name type="scientific">uncultured marine group II/III euryarchaeote AD1000_02_G03</name>
    <dbReference type="NCBI Taxonomy" id="1457700"/>
    <lineage>
        <taxon>Archaea</taxon>
        <taxon>Methanobacteriati</taxon>
        <taxon>Methanobacteriota</taxon>
        <taxon>environmental samples</taxon>
    </lineage>
</organism>
<dbReference type="GO" id="GO:0005524">
    <property type="term" value="F:ATP binding"/>
    <property type="evidence" value="ECO:0007669"/>
    <property type="project" value="UniProtKB-KW"/>
</dbReference>
<dbReference type="InterPro" id="IPR006204">
    <property type="entry name" value="GHMP_kinase_N_dom"/>
</dbReference>
<proteinExistence type="inferred from homology"/>
<reference evidence="8" key="1">
    <citation type="journal article" date="2014" name="Genome Biol. Evol.">
        <title>Pangenome evidence for extensive interdomain horizontal transfer affecting lineage core and shell genes in uncultured planktonic thaumarchaeota and euryarchaeota.</title>
        <authorList>
            <person name="Deschamps P."/>
            <person name="Zivanovic Y."/>
            <person name="Moreira D."/>
            <person name="Rodriguez-Valera F."/>
            <person name="Lopez-Garcia P."/>
        </authorList>
    </citation>
    <scope>NUCLEOTIDE SEQUENCE</scope>
</reference>
<evidence type="ECO:0000259" key="7">
    <source>
        <dbReference type="Pfam" id="PF08544"/>
    </source>
</evidence>
<evidence type="ECO:0000313" key="8">
    <source>
        <dbReference type="EMBL" id="AIE90350.1"/>
    </source>
</evidence>
<evidence type="ECO:0000256" key="2">
    <source>
        <dbReference type="ARBA" id="ARBA00022741"/>
    </source>
</evidence>
<evidence type="ECO:0000256" key="3">
    <source>
        <dbReference type="ARBA" id="ARBA00022777"/>
    </source>
</evidence>
<dbReference type="Pfam" id="PF08544">
    <property type="entry name" value="GHMP_kinases_C"/>
    <property type="match status" value="1"/>
</dbReference>
<evidence type="ECO:0000259" key="6">
    <source>
        <dbReference type="Pfam" id="PF00288"/>
    </source>
</evidence>
<accession>A0A075FG73</accession>
<dbReference type="GO" id="GO:0050201">
    <property type="term" value="F:fucokinase activity"/>
    <property type="evidence" value="ECO:0007669"/>
    <property type="project" value="TreeGrafter"/>
</dbReference>
<dbReference type="InterPro" id="IPR052203">
    <property type="entry name" value="GHMP_Kinase-Related"/>
</dbReference>
<evidence type="ECO:0000256" key="1">
    <source>
        <dbReference type="ARBA" id="ARBA00022679"/>
    </source>
</evidence>
<dbReference type="InterPro" id="IPR020568">
    <property type="entry name" value="Ribosomal_Su5_D2-typ_SF"/>
</dbReference>
<keyword evidence="4" id="KW-0067">ATP-binding</keyword>
<feature type="domain" description="GHMP kinase N-terminal" evidence="6">
    <location>
        <begin position="84"/>
        <end position="166"/>
    </location>
</feature>
<dbReference type="PANTHER" id="PTHR32463">
    <property type="entry name" value="L-FUCOSE KINASE"/>
    <property type="match status" value="1"/>
</dbReference>
<evidence type="ECO:0000256" key="5">
    <source>
        <dbReference type="ARBA" id="ARBA00038121"/>
    </source>
</evidence>
<keyword evidence="2" id="KW-0547">Nucleotide-binding</keyword>
<dbReference type="AlphaFoldDB" id="A0A075FG73"/>
<dbReference type="EMBL" id="KF900306">
    <property type="protein sequence ID" value="AIE90350.1"/>
    <property type="molecule type" value="Genomic_DNA"/>
</dbReference>
<dbReference type="InterPro" id="IPR014606">
    <property type="entry name" value="Heptose_7-P_kinase"/>
</dbReference>
<dbReference type="PIRSF" id="PIRSF036406">
    <property type="entry name" value="Hept_kin"/>
    <property type="match status" value="1"/>
</dbReference>
<dbReference type="InterPro" id="IPR013750">
    <property type="entry name" value="GHMP_kinase_C_dom"/>
</dbReference>
<dbReference type="Pfam" id="PF00288">
    <property type="entry name" value="GHMP_kinases_N"/>
    <property type="match status" value="1"/>
</dbReference>
<dbReference type="PRINTS" id="PR00960">
    <property type="entry name" value="LMBPPROTEIN"/>
</dbReference>
<keyword evidence="3 8" id="KW-0418">Kinase</keyword>
<comment type="similarity">
    <text evidence="5">Belongs to the GHMP kinase family.</text>
</comment>